<organism evidence="1 2">
    <name type="scientific">Candidatus Obscuribacter phosphatis</name>
    <dbReference type="NCBI Taxonomy" id="1906157"/>
    <lineage>
        <taxon>Bacteria</taxon>
        <taxon>Bacillati</taxon>
        <taxon>Candidatus Melainabacteria</taxon>
        <taxon>Candidatus Obscuribacterales</taxon>
        <taxon>Candidatus Obscuribacteraceae</taxon>
        <taxon>Candidatus Obscuribacter</taxon>
    </lineage>
</organism>
<proteinExistence type="predicted"/>
<evidence type="ECO:0000313" key="1">
    <source>
        <dbReference type="EMBL" id="MBN8660599.1"/>
    </source>
</evidence>
<protein>
    <submittedName>
        <fullName evidence="1">Uncharacterized protein</fullName>
    </submittedName>
</protein>
<reference evidence="1" key="1">
    <citation type="submission" date="2021-02" db="EMBL/GenBank/DDBJ databases">
        <title>Genome-Resolved Metagenomics of a Microbial Community Performing Photosynthetic Biological Nutrient Removal.</title>
        <authorList>
            <person name="Mcdaniel E.A."/>
        </authorList>
    </citation>
    <scope>NUCLEOTIDE SEQUENCE</scope>
    <source>
        <strain evidence="1">UWPOB_OBS1</strain>
    </source>
</reference>
<name>A0A8J7P7E8_9BACT</name>
<dbReference type="AlphaFoldDB" id="A0A8J7P7E8"/>
<evidence type="ECO:0000313" key="2">
    <source>
        <dbReference type="Proteomes" id="UP000664277"/>
    </source>
</evidence>
<dbReference type="EMBL" id="JAFLCK010000012">
    <property type="protein sequence ID" value="MBN8660599.1"/>
    <property type="molecule type" value="Genomic_DNA"/>
</dbReference>
<comment type="caution">
    <text evidence="1">The sequence shown here is derived from an EMBL/GenBank/DDBJ whole genome shotgun (WGS) entry which is preliminary data.</text>
</comment>
<gene>
    <name evidence="1" type="ORF">J0M35_09570</name>
</gene>
<dbReference type="Proteomes" id="UP000664277">
    <property type="component" value="Unassembled WGS sequence"/>
</dbReference>
<sequence>MNLQQDVLGVVRLDCHWNHGVLCANYTFGIRFEQVYRLLFKIFPDDEELLELHQEDTLSRTICEGIDQYRNVFIRWFFMYWPLQSEKAVNDYLKEIKRYIPRIILPYFKSHASLRDASNFFKRQNLGLPIHEKVIVYVLNQEYDLAESVVRSDFLNCRKSSVVDQGNRLLEFISEARAGRL</sequence>
<accession>A0A8J7P7E8</accession>